<organism evidence="10 12">
    <name type="scientific">Rotaria magnacalcarata</name>
    <dbReference type="NCBI Taxonomy" id="392030"/>
    <lineage>
        <taxon>Eukaryota</taxon>
        <taxon>Metazoa</taxon>
        <taxon>Spiralia</taxon>
        <taxon>Gnathifera</taxon>
        <taxon>Rotifera</taxon>
        <taxon>Eurotatoria</taxon>
        <taxon>Bdelloidea</taxon>
        <taxon>Philodinida</taxon>
        <taxon>Philodinidae</taxon>
        <taxon>Rotaria</taxon>
    </lineage>
</organism>
<keyword evidence="7 8" id="KW-0472">Membrane</keyword>
<evidence type="ECO:0000259" key="9">
    <source>
        <dbReference type="PROSITE" id="PS51837"/>
    </source>
</evidence>
<protein>
    <recommendedName>
        <fullName evidence="9">LITAF domain-containing protein</fullName>
    </recommendedName>
</protein>
<dbReference type="InterPro" id="IPR006629">
    <property type="entry name" value="LITAF"/>
</dbReference>
<dbReference type="Pfam" id="PF10601">
    <property type="entry name" value="zf-LITAF-like"/>
    <property type="match status" value="1"/>
</dbReference>
<dbReference type="InterPro" id="IPR037519">
    <property type="entry name" value="LITAF_fam"/>
</dbReference>
<accession>A0A816U902</accession>
<dbReference type="SMART" id="SM00714">
    <property type="entry name" value="LITAF"/>
    <property type="match status" value="1"/>
</dbReference>
<dbReference type="Proteomes" id="UP000663824">
    <property type="component" value="Unassembled WGS sequence"/>
</dbReference>
<proteinExistence type="inferred from homology"/>
<evidence type="ECO:0000313" key="10">
    <source>
        <dbReference type="EMBL" id="CAF2110775.1"/>
    </source>
</evidence>
<evidence type="ECO:0000256" key="7">
    <source>
        <dbReference type="ARBA" id="ARBA00023136"/>
    </source>
</evidence>
<comment type="similarity">
    <text evidence="4">Belongs to the CDIP1/LITAF family.</text>
</comment>
<dbReference type="GO" id="GO:0098560">
    <property type="term" value="C:cytoplasmic side of late endosome membrane"/>
    <property type="evidence" value="ECO:0007669"/>
    <property type="project" value="TreeGrafter"/>
</dbReference>
<dbReference type="PANTHER" id="PTHR23292:SF6">
    <property type="entry name" value="FI16602P1-RELATED"/>
    <property type="match status" value="1"/>
</dbReference>
<evidence type="ECO:0000256" key="2">
    <source>
        <dbReference type="ARBA" id="ARBA00004481"/>
    </source>
</evidence>
<sequence length="139" mass="15611">MNYDDVRPPPLYTDVVENPNRYPSDSRAAAYVVPISREAGNVKYTSPNTTNSNTNEIQFQPLLALGQTSVECTCTNCHSLVKTRVKHTSGLLVWLLAIILFFLGCVCGCCLIPFCVPEIKNIQHYCPRCKVLLGEYRRL</sequence>
<comment type="subcellular location">
    <subcellularLocation>
        <location evidence="2">Endosome membrane</location>
        <topology evidence="2">Peripheral membrane protein</topology>
    </subcellularLocation>
    <subcellularLocation>
        <location evidence="1">Late endosome membrane</location>
    </subcellularLocation>
    <subcellularLocation>
        <location evidence="3">Lysosome membrane</location>
        <topology evidence="3">Peripheral membrane protein</topology>
        <orientation evidence="3">Cytoplasmic side</orientation>
    </subcellularLocation>
</comment>
<evidence type="ECO:0000256" key="5">
    <source>
        <dbReference type="ARBA" id="ARBA00022723"/>
    </source>
</evidence>
<reference evidence="10" key="1">
    <citation type="submission" date="2021-02" db="EMBL/GenBank/DDBJ databases">
        <authorList>
            <person name="Nowell W R."/>
        </authorList>
    </citation>
    <scope>NUCLEOTIDE SEQUENCE</scope>
</reference>
<dbReference type="GO" id="GO:0005634">
    <property type="term" value="C:nucleus"/>
    <property type="evidence" value="ECO:0007669"/>
    <property type="project" value="TreeGrafter"/>
</dbReference>
<evidence type="ECO:0000256" key="6">
    <source>
        <dbReference type="ARBA" id="ARBA00022833"/>
    </source>
</evidence>
<evidence type="ECO:0000256" key="4">
    <source>
        <dbReference type="ARBA" id="ARBA00005975"/>
    </source>
</evidence>
<keyword evidence="8" id="KW-0812">Transmembrane</keyword>
<name>A0A816U902_9BILA</name>
<dbReference type="EMBL" id="CAJOBI010117272">
    <property type="protein sequence ID" value="CAF4660593.1"/>
    <property type="molecule type" value="Genomic_DNA"/>
</dbReference>
<keyword evidence="6" id="KW-0862">Zinc</keyword>
<feature type="transmembrane region" description="Helical" evidence="8">
    <location>
        <begin position="91"/>
        <end position="114"/>
    </location>
</feature>
<dbReference type="GO" id="GO:0098574">
    <property type="term" value="C:cytoplasmic side of lysosomal membrane"/>
    <property type="evidence" value="ECO:0007669"/>
    <property type="project" value="TreeGrafter"/>
</dbReference>
<dbReference type="AlphaFoldDB" id="A0A816U902"/>
<feature type="domain" description="LITAF" evidence="9">
    <location>
        <begin position="54"/>
        <end position="138"/>
    </location>
</feature>
<dbReference type="GO" id="GO:0008270">
    <property type="term" value="F:zinc ion binding"/>
    <property type="evidence" value="ECO:0007669"/>
    <property type="project" value="TreeGrafter"/>
</dbReference>
<evidence type="ECO:0000313" key="11">
    <source>
        <dbReference type="EMBL" id="CAF4660593.1"/>
    </source>
</evidence>
<evidence type="ECO:0000256" key="1">
    <source>
        <dbReference type="ARBA" id="ARBA00004414"/>
    </source>
</evidence>
<gene>
    <name evidence="10" type="ORF">MBJ925_LOCUS24099</name>
    <name evidence="11" type="ORF">SMN809_LOCUS41483</name>
</gene>
<dbReference type="PROSITE" id="PS51837">
    <property type="entry name" value="LITAF"/>
    <property type="match status" value="1"/>
</dbReference>
<evidence type="ECO:0000256" key="8">
    <source>
        <dbReference type="SAM" id="Phobius"/>
    </source>
</evidence>
<keyword evidence="8" id="KW-1133">Transmembrane helix</keyword>
<evidence type="ECO:0000256" key="3">
    <source>
        <dbReference type="ARBA" id="ARBA00004630"/>
    </source>
</evidence>
<dbReference type="EMBL" id="CAJNRE010012492">
    <property type="protein sequence ID" value="CAF2110775.1"/>
    <property type="molecule type" value="Genomic_DNA"/>
</dbReference>
<evidence type="ECO:0000313" key="12">
    <source>
        <dbReference type="Proteomes" id="UP000663824"/>
    </source>
</evidence>
<keyword evidence="5" id="KW-0479">Metal-binding</keyword>
<dbReference type="Proteomes" id="UP000676336">
    <property type="component" value="Unassembled WGS sequence"/>
</dbReference>
<comment type="caution">
    <text evidence="10">The sequence shown here is derived from an EMBL/GenBank/DDBJ whole genome shotgun (WGS) entry which is preliminary data.</text>
</comment>
<dbReference type="PANTHER" id="PTHR23292">
    <property type="entry name" value="LIPOPOLYSACCHARIDE-INDUCED TUMOR NECROSIS FACTOR-ALPHA FACTOR"/>
    <property type="match status" value="1"/>
</dbReference>